<dbReference type="InterPro" id="IPR036678">
    <property type="entry name" value="MutS_con_dom_sf"/>
</dbReference>
<dbReference type="NCBIfam" id="NF003810">
    <property type="entry name" value="PRK05399.1"/>
    <property type="match status" value="1"/>
</dbReference>
<comment type="function">
    <text evidence="8 9">This protein is involved in the repair of mismatches in DNA. It is possible that it carries out the mismatch recognition step. This protein has a weak ATPase activity.</text>
</comment>
<dbReference type="Gene3D" id="3.40.50.300">
    <property type="entry name" value="P-loop containing nucleotide triphosphate hydrolases"/>
    <property type="match status" value="1"/>
</dbReference>
<dbReference type="PROSITE" id="PS00486">
    <property type="entry name" value="DNA_MISMATCH_REPAIR_2"/>
    <property type="match status" value="1"/>
</dbReference>
<dbReference type="Pfam" id="PF05188">
    <property type="entry name" value="MutS_II"/>
    <property type="match status" value="1"/>
</dbReference>
<evidence type="ECO:0000256" key="1">
    <source>
        <dbReference type="ARBA" id="ARBA00006271"/>
    </source>
</evidence>
<dbReference type="InterPro" id="IPR027417">
    <property type="entry name" value="P-loop_NTPase"/>
</dbReference>
<dbReference type="Gene3D" id="1.10.1420.10">
    <property type="match status" value="2"/>
</dbReference>
<dbReference type="InterPro" id="IPR000432">
    <property type="entry name" value="DNA_mismatch_repair_MutS_C"/>
</dbReference>
<dbReference type="GO" id="GO:0005829">
    <property type="term" value="C:cytosol"/>
    <property type="evidence" value="ECO:0007669"/>
    <property type="project" value="TreeGrafter"/>
</dbReference>
<evidence type="ECO:0000256" key="9">
    <source>
        <dbReference type="HAMAP-Rule" id="MF_00096"/>
    </source>
</evidence>
<dbReference type="SMART" id="SM00533">
    <property type="entry name" value="MUTSd"/>
    <property type="match status" value="1"/>
</dbReference>
<dbReference type="Gene3D" id="3.30.420.110">
    <property type="entry name" value="MutS, connector domain"/>
    <property type="match status" value="1"/>
</dbReference>
<feature type="binding site" evidence="9">
    <location>
        <begin position="601"/>
        <end position="608"/>
    </location>
    <ligand>
        <name>ATP</name>
        <dbReference type="ChEBI" id="CHEBI:30616"/>
    </ligand>
</feature>
<dbReference type="PIRSF" id="PIRSF037677">
    <property type="entry name" value="DNA_mis_repair_Msh6"/>
    <property type="match status" value="1"/>
</dbReference>
<evidence type="ECO:0000313" key="13">
    <source>
        <dbReference type="Proteomes" id="UP000268469"/>
    </source>
</evidence>
<dbReference type="Pfam" id="PF05192">
    <property type="entry name" value="MutS_III"/>
    <property type="match status" value="1"/>
</dbReference>
<evidence type="ECO:0000256" key="10">
    <source>
        <dbReference type="RuleBase" id="RU003756"/>
    </source>
</evidence>
<comment type="similarity">
    <text evidence="1 9 10">Belongs to the DNA mismatch repair MutS family.</text>
</comment>
<dbReference type="FunFam" id="3.40.50.300:FF:000870">
    <property type="entry name" value="MutS protein homolog 4"/>
    <property type="match status" value="1"/>
</dbReference>
<dbReference type="Pfam" id="PF00488">
    <property type="entry name" value="MutS_V"/>
    <property type="match status" value="1"/>
</dbReference>
<evidence type="ECO:0000256" key="3">
    <source>
        <dbReference type="ARBA" id="ARBA00022741"/>
    </source>
</evidence>
<dbReference type="GO" id="GO:0030983">
    <property type="term" value="F:mismatched DNA binding"/>
    <property type="evidence" value="ECO:0007669"/>
    <property type="project" value="InterPro"/>
</dbReference>
<dbReference type="InterPro" id="IPR007695">
    <property type="entry name" value="DNA_mismatch_repair_MutS-lik_N"/>
</dbReference>
<gene>
    <name evidence="9" type="primary">mutS</name>
    <name evidence="12" type="ORF">DRP53_06835</name>
</gene>
<dbReference type="InterPro" id="IPR007861">
    <property type="entry name" value="DNA_mismatch_repair_MutS_clamp"/>
</dbReference>
<dbReference type="SUPFAM" id="SSF55271">
    <property type="entry name" value="DNA repair protein MutS, domain I"/>
    <property type="match status" value="1"/>
</dbReference>
<evidence type="ECO:0000313" key="12">
    <source>
        <dbReference type="EMBL" id="RKX69874.1"/>
    </source>
</evidence>
<dbReference type="AlphaFoldDB" id="A0A660SGG1"/>
<dbReference type="InterPro" id="IPR016151">
    <property type="entry name" value="DNA_mismatch_repair_MutS_N"/>
</dbReference>
<dbReference type="GO" id="GO:0005524">
    <property type="term" value="F:ATP binding"/>
    <property type="evidence" value="ECO:0007669"/>
    <property type="project" value="UniProtKB-UniRule"/>
</dbReference>
<keyword evidence="3 9" id="KW-0547">Nucleotide-binding</keyword>
<keyword evidence="6 9" id="KW-0238">DNA-binding</keyword>
<dbReference type="GO" id="GO:0006298">
    <property type="term" value="P:mismatch repair"/>
    <property type="evidence" value="ECO:0007669"/>
    <property type="project" value="UniProtKB-UniRule"/>
</dbReference>
<dbReference type="InterPro" id="IPR036187">
    <property type="entry name" value="DNA_mismatch_repair_MutS_sf"/>
</dbReference>
<dbReference type="PANTHER" id="PTHR11361">
    <property type="entry name" value="DNA MISMATCH REPAIR PROTEIN MUTS FAMILY MEMBER"/>
    <property type="match status" value="1"/>
</dbReference>
<dbReference type="FunFam" id="3.40.1170.10:FF:000001">
    <property type="entry name" value="DNA mismatch repair protein MutS"/>
    <property type="match status" value="1"/>
</dbReference>
<dbReference type="Pfam" id="PF01624">
    <property type="entry name" value="MutS_I"/>
    <property type="match status" value="1"/>
</dbReference>
<dbReference type="InterPro" id="IPR007860">
    <property type="entry name" value="DNA_mmatch_repair_MutS_con_dom"/>
</dbReference>
<organism evidence="12 13">
    <name type="scientific">candidate division WOR-3 bacterium</name>
    <dbReference type="NCBI Taxonomy" id="2052148"/>
    <lineage>
        <taxon>Bacteria</taxon>
        <taxon>Bacteria division WOR-3</taxon>
    </lineage>
</organism>
<comment type="caution">
    <text evidence="12">The sequence shown here is derived from an EMBL/GenBank/DDBJ whole genome shotgun (WGS) entry which is preliminary data.</text>
</comment>
<feature type="domain" description="DNA mismatch repair proteins mutS family" evidence="11">
    <location>
        <begin position="675"/>
        <end position="691"/>
    </location>
</feature>
<protein>
    <recommendedName>
        <fullName evidence="2 9">DNA mismatch repair protein MutS</fullName>
    </recommendedName>
</protein>
<dbReference type="SUPFAM" id="SSF48334">
    <property type="entry name" value="DNA repair protein MutS, domain III"/>
    <property type="match status" value="1"/>
</dbReference>
<dbReference type="PANTHER" id="PTHR11361:SF34">
    <property type="entry name" value="DNA MISMATCH REPAIR PROTEIN MSH1, MITOCHONDRIAL"/>
    <property type="match status" value="1"/>
</dbReference>
<keyword evidence="5 9" id="KW-0067">ATP-binding</keyword>
<keyword evidence="7 9" id="KW-0234">DNA repair</keyword>
<accession>A0A660SGG1</accession>
<dbReference type="Proteomes" id="UP000268469">
    <property type="component" value="Unassembled WGS sequence"/>
</dbReference>
<dbReference type="InterPro" id="IPR045076">
    <property type="entry name" value="MutS"/>
</dbReference>
<dbReference type="InterPro" id="IPR005748">
    <property type="entry name" value="DNA_mismatch_repair_MutS"/>
</dbReference>
<dbReference type="HAMAP" id="MF_00096">
    <property type="entry name" value="MutS"/>
    <property type="match status" value="1"/>
</dbReference>
<dbReference type="GO" id="GO:0140664">
    <property type="term" value="F:ATP-dependent DNA damage sensor activity"/>
    <property type="evidence" value="ECO:0007669"/>
    <property type="project" value="InterPro"/>
</dbReference>
<evidence type="ECO:0000256" key="4">
    <source>
        <dbReference type="ARBA" id="ARBA00022763"/>
    </source>
</evidence>
<dbReference type="SUPFAM" id="SSF53150">
    <property type="entry name" value="DNA repair protein MutS, domain II"/>
    <property type="match status" value="1"/>
</dbReference>
<dbReference type="Gene3D" id="3.40.1170.10">
    <property type="entry name" value="DNA repair protein MutS, domain I"/>
    <property type="match status" value="1"/>
</dbReference>
<dbReference type="EMBL" id="QNBE01000062">
    <property type="protein sequence ID" value="RKX69874.1"/>
    <property type="molecule type" value="Genomic_DNA"/>
</dbReference>
<proteinExistence type="inferred from homology"/>
<dbReference type="NCBIfam" id="TIGR01070">
    <property type="entry name" value="mutS1"/>
    <property type="match status" value="1"/>
</dbReference>
<evidence type="ECO:0000256" key="6">
    <source>
        <dbReference type="ARBA" id="ARBA00023125"/>
    </source>
</evidence>
<reference evidence="12 13" key="1">
    <citation type="submission" date="2018-06" db="EMBL/GenBank/DDBJ databases">
        <title>Extensive metabolic versatility and redundancy in microbially diverse, dynamic hydrothermal sediments.</title>
        <authorList>
            <person name="Dombrowski N."/>
            <person name="Teske A."/>
            <person name="Baker B.J."/>
        </authorList>
    </citation>
    <scope>NUCLEOTIDE SEQUENCE [LARGE SCALE GENOMIC DNA]</scope>
    <source>
        <strain evidence="12">B36_G15</strain>
    </source>
</reference>
<dbReference type="Pfam" id="PF05190">
    <property type="entry name" value="MutS_IV"/>
    <property type="match status" value="1"/>
</dbReference>
<dbReference type="GO" id="GO:0003684">
    <property type="term" value="F:damaged DNA binding"/>
    <property type="evidence" value="ECO:0007669"/>
    <property type="project" value="UniProtKB-UniRule"/>
</dbReference>
<dbReference type="InterPro" id="IPR017261">
    <property type="entry name" value="DNA_mismatch_repair_MutS/MSH"/>
</dbReference>
<evidence type="ECO:0000256" key="2">
    <source>
        <dbReference type="ARBA" id="ARBA00021982"/>
    </source>
</evidence>
<name>A0A660SGG1_UNCW3</name>
<evidence type="ECO:0000259" key="11">
    <source>
        <dbReference type="PROSITE" id="PS00486"/>
    </source>
</evidence>
<evidence type="ECO:0000256" key="8">
    <source>
        <dbReference type="ARBA" id="ARBA00024647"/>
    </source>
</evidence>
<evidence type="ECO:0000256" key="7">
    <source>
        <dbReference type="ARBA" id="ARBA00023204"/>
    </source>
</evidence>
<dbReference type="SUPFAM" id="SSF52540">
    <property type="entry name" value="P-loop containing nucleoside triphosphate hydrolases"/>
    <property type="match status" value="1"/>
</dbReference>
<keyword evidence="4 9" id="KW-0227">DNA damage</keyword>
<dbReference type="CDD" id="cd03284">
    <property type="entry name" value="ABC_MutS1"/>
    <property type="match status" value="1"/>
</dbReference>
<dbReference type="InterPro" id="IPR007696">
    <property type="entry name" value="DNA_mismatch_repair_MutS_core"/>
</dbReference>
<dbReference type="SMART" id="SM00534">
    <property type="entry name" value="MUTSac"/>
    <property type="match status" value="1"/>
</dbReference>
<sequence>MELTPLLQQYYEIKNRYRDAILFFRVGDFYEMFYDDARIASKELGIILTSRPHGRGGRVPLAGVPCRAADSYISRLVKAGYRVAICEQVERPKKKGLVKREVVEVITPGMILRPELLDEDKNHYLAAITIRNEKVGMAVADITSGTFYVGEMILSELDEELKRLGVREIVTAEKINADIPVTYLDPHNFNYHIAYQKLKDHFRVRNLEGFGIEDLPLGIAAAGALLNYLADNQLEVVPQLSRIRRYNPKQFLYIDSVTRRNLELVEPIGLKGGRTLYDVLNQCLTPMGKRLLRNWILSPLLDIEMINERLDGVAEIVEKTYLREELLAVLSEIRDVERIATRIGCGRANPREIKALADMLRHLPRLRSSLQVESSYLIKIRERLKEFDRLVNLINQTLVDNPPVVMNEGGMIRPGYCQELDQLREIAQSGKGMILEFQKEEQRRTGISSLRIGYNNIFGYYIEVTKPNLHLVPDHYQRRQTLTNVERFTTPELKELEERITTAERRSVELEYELFITLRKDVAKEIDQVIEASRAIAELDVIVAFAVSALRYNYARPVVDKSGEIHIREGRHPVVEQSIEERFVPNHTDLTEDDRILIITGPNMSGKSTYLRQVALITIMAQMGSFVPAESARIGVVDKIFTRIGTSDDISRGVSTFLAEMMETANIINNMSEDSLIVLDEIGRGTSSDDGLALAWAVIEYLIDNGRPRTLFATHFHELCELARIKEGIKNYHFEVKEIKGEVGFLRRLLEGPSSKSYGISVAQLAGLPKEVIDRAREVLNSISQGEEFSLRNLPKTESLQLTFFPEESALLDELRRIDIESLSPIEALNILARWKEQYQR</sequence>
<evidence type="ECO:0000256" key="5">
    <source>
        <dbReference type="ARBA" id="ARBA00022840"/>
    </source>
</evidence>